<sequence>MRAMIVGGDNIDATRRALIAGGYSDVVHWSGRKRSDLTRAVPAGIGHMVIMLEFVNHTWRAA</sequence>
<protein>
    <submittedName>
        <fullName evidence="1">Uncharacterized protein</fullName>
    </submittedName>
</protein>
<comment type="caution">
    <text evidence="1">The sequence shown here is derived from an EMBL/GenBank/DDBJ whole genome shotgun (WGS) entry which is preliminary data.</text>
</comment>
<proteinExistence type="predicted"/>
<evidence type="ECO:0000313" key="2">
    <source>
        <dbReference type="Proteomes" id="UP001219956"/>
    </source>
</evidence>
<accession>A0ABT5J147</accession>
<organism evidence="1 2">
    <name type="scientific">Vogesella aquatica</name>
    <dbReference type="NCBI Taxonomy" id="2984206"/>
    <lineage>
        <taxon>Bacteria</taxon>
        <taxon>Pseudomonadati</taxon>
        <taxon>Pseudomonadota</taxon>
        <taxon>Betaproteobacteria</taxon>
        <taxon>Neisseriales</taxon>
        <taxon>Chromobacteriaceae</taxon>
        <taxon>Vogesella</taxon>
    </lineage>
</organism>
<gene>
    <name evidence="1" type="ORF">PQU95_15195</name>
</gene>
<dbReference type="Proteomes" id="UP001219956">
    <property type="component" value="Unassembled WGS sequence"/>
</dbReference>
<reference evidence="1 2" key="1">
    <citation type="submission" date="2023-01" db="EMBL/GenBank/DDBJ databases">
        <title>Novel species of the genus Vogesella isolated from rivers.</title>
        <authorList>
            <person name="Lu H."/>
        </authorList>
    </citation>
    <scope>NUCLEOTIDE SEQUENCE [LARGE SCALE GENOMIC DNA]</scope>
    <source>
        <strain evidence="1 2">DC21W</strain>
    </source>
</reference>
<name>A0ABT5J147_9NEIS</name>
<dbReference type="EMBL" id="JAQQLF010000022">
    <property type="protein sequence ID" value="MDC7718553.1"/>
    <property type="molecule type" value="Genomic_DNA"/>
</dbReference>
<evidence type="ECO:0000313" key="1">
    <source>
        <dbReference type="EMBL" id="MDC7718553.1"/>
    </source>
</evidence>
<keyword evidence="2" id="KW-1185">Reference proteome</keyword>
<dbReference type="RefSeq" id="WP_272752791.1">
    <property type="nucleotide sequence ID" value="NZ_JAQQLF010000022.1"/>
</dbReference>